<accession>A0A5C5V851</accession>
<sequence>MSDTCASENRAAPELLAPAGNWDCAKAAVANGADAIYFGLTSGFNARARANNFDAADLASLMSFLHWHGVRGYVTLNTLAFSPELEAVEQLVRQIAAAGVDALLVQDLGLVGLIRQIAPTLPIHASTQMTMTSSECIALAAEMGVERVVLARELSIAEISAIHEKTEMPLEAFVHGALCVAYSGQCLTSESLGGRSANRGQCAQACRLPYELICDGQEVDLGDQKYLLSPQDLAAFAVTPELIEAGVVSLKIEGRLKTPEYVANITRHYRTAIDAAVAGRPVEFAPRDVEEMELSFSRGFSVGWLHGCDHKMLVPAISSAKRGVLVGEVQKVQGQRVKVSLRRALKAGDGIVFDGDRIADAEQGGRIFALYRGQNRLEGEVSHGVVEMALMRDAVDLSQLYPGQKIWKSDDPELNRRLRKSFDGEIAPRDVDLQLQVSAAVDQPLQLVATVDGLPQLQLQTEQPLEAARKHPLTIETLQEQFSRLGETGYRLADLKADIAGEPMAPLSVLGALRKQMVEQLTEARRAAAIRSHAVSAKPVLPQLRDAIPENIPTDDMPHLNLLCRTLDQLTWASEIGMKRLYADFADIREYRQAVAIAHGAGAKVYLATPRIQKPGEMGIFRALEKQNADGILVRNLSGLRYYRERNVACVADFSLNAANELTVDFLRRQGAERITASYDLNREQLFEMVRRSPTQLLEVVVHQHMPMFHMEHCVFCSVLSPGTNKTNCGRPCDTHVVQLRDRVGSEHLLTADVGCRNTLYNAAPQSGAEAVAALIDLGVRHFRVELLDEATKSQVYQTLDLYSSLLTGQISGKEVWTELKALNRVGVTRGTLEERRNPLAIL</sequence>
<keyword evidence="2" id="KW-0645">Protease</keyword>
<dbReference type="InterPro" id="IPR020988">
    <property type="entry name" value="Pept_U32_collagenase"/>
</dbReference>
<dbReference type="EC" id="3.4.-.-" evidence="2"/>
<dbReference type="GO" id="GO:0006508">
    <property type="term" value="P:proteolysis"/>
    <property type="evidence" value="ECO:0007669"/>
    <property type="project" value="UniProtKB-KW"/>
</dbReference>
<name>A0A5C5V851_9BACT</name>
<organism evidence="2 3">
    <name type="scientific">Blastopirellula retiformator</name>
    <dbReference type="NCBI Taxonomy" id="2527970"/>
    <lineage>
        <taxon>Bacteria</taxon>
        <taxon>Pseudomonadati</taxon>
        <taxon>Planctomycetota</taxon>
        <taxon>Planctomycetia</taxon>
        <taxon>Pirellulales</taxon>
        <taxon>Pirellulaceae</taxon>
        <taxon>Blastopirellula</taxon>
    </lineage>
</organism>
<dbReference type="SUPFAM" id="SSF51395">
    <property type="entry name" value="FMN-linked oxidoreductases"/>
    <property type="match status" value="1"/>
</dbReference>
<dbReference type="Pfam" id="PF12392">
    <property type="entry name" value="DUF3656"/>
    <property type="match status" value="1"/>
</dbReference>
<protein>
    <submittedName>
        <fullName evidence="2">Putative protease YhbU</fullName>
        <ecNumber evidence="2">3.4.-.-</ecNumber>
    </submittedName>
</protein>
<dbReference type="Proteomes" id="UP000318878">
    <property type="component" value="Unassembled WGS sequence"/>
</dbReference>
<dbReference type="RefSeq" id="WP_146431207.1">
    <property type="nucleotide sequence ID" value="NZ_SJPF01000002.1"/>
</dbReference>
<dbReference type="EMBL" id="SJPF01000002">
    <property type="protein sequence ID" value="TWT34718.1"/>
    <property type="molecule type" value="Genomic_DNA"/>
</dbReference>
<keyword evidence="2" id="KW-0378">Hydrolase</keyword>
<evidence type="ECO:0000313" key="3">
    <source>
        <dbReference type="Proteomes" id="UP000318878"/>
    </source>
</evidence>
<keyword evidence="3" id="KW-1185">Reference proteome</keyword>
<dbReference type="InterPro" id="IPR051454">
    <property type="entry name" value="RNA/ubiquinone_mod_enzymes"/>
</dbReference>
<comment type="caution">
    <text evidence="2">The sequence shown here is derived from an EMBL/GenBank/DDBJ whole genome shotgun (WGS) entry which is preliminary data.</text>
</comment>
<dbReference type="Pfam" id="PF01136">
    <property type="entry name" value="Peptidase_U32"/>
    <property type="match status" value="2"/>
</dbReference>
<proteinExistence type="predicted"/>
<dbReference type="InterPro" id="IPR001539">
    <property type="entry name" value="Peptidase_U32"/>
</dbReference>
<reference evidence="2 3" key="1">
    <citation type="submission" date="2019-02" db="EMBL/GenBank/DDBJ databases">
        <title>Deep-cultivation of Planctomycetes and their phenomic and genomic characterization uncovers novel biology.</title>
        <authorList>
            <person name="Wiegand S."/>
            <person name="Jogler M."/>
            <person name="Boedeker C."/>
            <person name="Pinto D."/>
            <person name="Vollmers J."/>
            <person name="Rivas-Marin E."/>
            <person name="Kohn T."/>
            <person name="Peeters S.H."/>
            <person name="Heuer A."/>
            <person name="Rast P."/>
            <person name="Oberbeckmann S."/>
            <person name="Bunk B."/>
            <person name="Jeske O."/>
            <person name="Meyerdierks A."/>
            <person name="Storesund J.E."/>
            <person name="Kallscheuer N."/>
            <person name="Luecker S."/>
            <person name="Lage O.M."/>
            <person name="Pohl T."/>
            <person name="Merkel B.J."/>
            <person name="Hornburger P."/>
            <person name="Mueller R.-W."/>
            <person name="Bruemmer F."/>
            <person name="Labrenz M."/>
            <person name="Spormann A.M."/>
            <person name="Op Den Camp H."/>
            <person name="Overmann J."/>
            <person name="Amann R."/>
            <person name="Jetten M.S.M."/>
            <person name="Mascher T."/>
            <person name="Medema M.H."/>
            <person name="Devos D.P."/>
            <person name="Kaster A.-K."/>
            <person name="Ovreas L."/>
            <person name="Rohde M."/>
            <person name="Galperin M.Y."/>
            <person name="Jogler C."/>
        </authorList>
    </citation>
    <scope>NUCLEOTIDE SEQUENCE [LARGE SCALE GENOMIC DNA]</scope>
    <source>
        <strain evidence="2 3">Enr8</strain>
    </source>
</reference>
<dbReference type="GO" id="GO:0008233">
    <property type="term" value="F:peptidase activity"/>
    <property type="evidence" value="ECO:0007669"/>
    <property type="project" value="UniProtKB-KW"/>
</dbReference>
<gene>
    <name evidence="2" type="primary">yhbU</name>
    <name evidence="2" type="ORF">Enr8_21310</name>
</gene>
<evidence type="ECO:0000259" key="1">
    <source>
        <dbReference type="Pfam" id="PF12392"/>
    </source>
</evidence>
<feature type="domain" description="Peptidase U32 collagenase" evidence="1">
    <location>
        <begin position="406"/>
        <end position="525"/>
    </location>
</feature>
<evidence type="ECO:0000313" key="2">
    <source>
        <dbReference type="EMBL" id="TWT34718.1"/>
    </source>
</evidence>
<dbReference type="AlphaFoldDB" id="A0A5C5V851"/>
<dbReference type="PANTHER" id="PTHR30217:SF10">
    <property type="entry name" value="23S RRNA 5-HYDROXYCYTIDINE C2501 SYNTHASE"/>
    <property type="match status" value="1"/>
</dbReference>
<dbReference type="PANTHER" id="PTHR30217">
    <property type="entry name" value="PEPTIDASE U32 FAMILY"/>
    <property type="match status" value="1"/>
</dbReference>
<dbReference type="OrthoDB" id="9807498at2"/>